<dbReference type="RefSeq" id="WP_092045748.1">
    <property type="nucleotide sequence ID" value="NZ_FOTK01000043.1"/>
</dbReference>
<dbReference type="NCBIfam" id="TIGR03404">
    <property type="entry name" value="bicupin_oxalic"/>
    <property type="match status" value="1"/>
</dbReference>
<dbReference type="GO" id="GO:0033609">
    <property type="term" value="P:oxalate metabolic process"/>
    <property type="evidence" value="ECO:0007669"/>
    <property type="project" value="InterPro"/>
</dbReference>
<sequence>MKAKGRVRHVETERRFFLGGLAFGAGAVAAGQAFGADGDGRAAGKEAWSSQTFVHTIPRKPGAAQPFTGRLDGGTIKATSGGWARDLPANQLPIATGIAGAHLFLNPGGVREMHWHSSAEWAYVIGGHCQVTVLDPDGGLEVVNLGPGDTWSFPAGHAHAIQTLGDVPCHAILAFDDGLYGDHGTFGLSDWLSRLDQSILRAAFNLSDAVTRDLPAAEDYIAQGPVIPLNGDVARGERRFNAASSHRFALAQAQPLIECSAGTLRIAPAEAFPISTTMTGLSETLLPDALHAPHWHPSANEWHFLLEGQTRVTVFEPEKRLATANLKPGDCAYLPRAAAHMIEDIGEEPCSFVGVHDNPLYQECSLSQWMTLTPRQVIASNLGLWEDDLACLPNKPIVFARSV</sequence>
<dbReference type="InterPro" id="IPR051610">
    <property type="entry name" value="GPI/OXD"/>
</dbReference>
<reference evidence="5" key="1">
    <citation type="submission" date="2016-10" db="EMBL/GenBank/DDBJ databases">
        <authorList>
            <person name="Varghese N."/>
            <person name="Submissions S."/>
        </authorList>
    </citation>
    <scope>NUCLEOTIDE SEQUENCE [LARGE SCALE GENOMIC DNA]</scope>
    <source>
        <strain evidence="5">BL36</strain>
    </source>
</reference>
<gene>
    <name evidence="4" type="ORF">SAMN05192568_104340</name>
</gene>
<dbReference type="SUPFAM" id="SSF51182">
    <property type="entry name" value="RmlC-like cupins"/>
    <property type="match status" value="1"/>
</dbReference>
<feature type="binding site" evidence="2">
    <location>
        <position position="340"/>
    </location>
    <ligand>
        <name>Mn(2+)</name>
        <dbReference type="ChEBI" id="CHEBI:29035"/>
        <label>2</label>
    </ligand>
</feature>
<evidence type="ECO:0000256" key="2">
    <source>
        <dbReference type="PIRSR" id="PIRSR617774-2"/>
    </source>
</evidence>
<dbReference type="PANTHER" id="PTHR35848">
    <property type="entry name" value="OXALATE-BINDING PROTEIN"/>
    <property type="match status" value="1"/>
</dbReference>
<keyword evidence="1 2" id="KW-0479">Metal-binding</keyword>
<dbReference type="STRING" id="582667.SAMN05192568_104340"/>
<dbReference type="OrthoDB" id="1973590at2"/>
<dbReference type="EMBL" id="FOTK01000043">
    <property type="protein sequence ID" value="SFM65585.1"/>
    <property type="molecule type" value="Genomic_DNA"/>
</dbReference>
<dbReference type="AlphaFoldDB" id="A0A1I4SMD4"/>
<dbReference type="Gene3D" id="2.60.120.10">
    <property type="entry name" value="Jelly Rolls"/>
    <property type="match status" value="2"/>
</dbReference>
<evidence type="ECO:0000313" key="4">
    <source>
        <dbReference type="EMBL" id="SFM65585.1"/>
    </source>
</evidence>
<feature type="domain" description="Cupin type-1" evidence="3">
    <location>
        <begin position="68"/>
        <end position="212"/>
    </location>
</feature>
<keyword evidence="2" id="KW-0464">Manganese</keyword>
<feature type="binding site" evidence="2">
    <location>
        <position position="116"/>
    </location>
    <ligand>
        <name>Mn(2+)</name>
        <dbReference type="ChEBI" id="CHEBI:29035"/>
        <label>1</label>
    </ligand>
</feature>
<feature type="binding site" evidence="2">
    <location>
        <position position="294"/>
    </location>
    <ligand>
        <name>Mn(2+)</name>
        <dbReference type="ChEBI" id="CHEBI:29035"/>
        <label>2</label>
    </ligand>
</feature>
<protein>
    <submittedName>
        <fullName evidence="4">Oxalate decarboxylase</fullName>
    </submittedName>
</protein>
<comment type="cofactor">
    <cofactor evidence="2">
        <name>Mn(2+)</name>
        <dbReference type="ChEBI" id="CHEBI:29035"/>
    </cofactor>
    <text evidence="2">Binds 2 manganese ions per subunit.</text>
</comment>
<dbReference type="InterPro" id="IPR017774">
    <property type="entry name" value="Bicupin_oxalate_deCO2ase/Oxase"/>
</dbReference>
<feature type="binding site" evidence="2">
    <location>
        <position position="114"/>
    </location>
    <ligand>
        <name>Mn(2+)</name>
        <dbReference type="ChEBI" id="CHEBI:29035"/>
        <label>1</label>
    </ligand>
</feature>
<dbReference type="PANTHER" id="PTHR35848:SF9">
    <property type="entry name" value="SLL1358 PROTEIN"/>
    <property type="match status" value="1"/>
</dbReference>
<feature type="domain" description="Cupin type-1" evidence="3">
    <location>
        <begin position="248"/>
        <end position="390"/>
    </location>
</feature>
<evidence type="ECO:0000259" key="3">
    <source>
        <dbReference type="SMART" id="SM00835"/>
    </source>
</evidence>
<feature type="binding site" evidence="2">
    <location>
        <position position="159"/>
    </location>
    <ligand>
        <name>Mn(2+)</name>
        <dbReference type="ChEBI" id="CHEBI:29035"/>
        <label>1</label>
    </ligand>
</feature>
<dbReference type="CDD" id="cd20305">
    <property type="entry name" value="cupin_OxDC_C"/>
    <property type="match status" value="1"/>
</dbReference>
<name>A0A1I4SMD4_9HYPH</name>
<evidence type="ECO:0000313" key="5">
    <source>
        <dbReference type="Proteomes" id="UP000199048"/>
    </source>
</evidence>
<organism evidence="4 5">
    <name type="scientific">Methylobacterium pseudosasicola</name>
    <dbReference type="NCBI Taxonomy" id="582667"/>
    <lineage>
        <taxon>Bacteria</taxon>
        <taxon>Pseudomonadati</taxon>
        <taxon>Pseudomonadota</taxon>
        <taxon>Alphaproteobacteria</taxon>
        <taxon>Hyphomicrobiales</taxon>
        <taxon>Methylobacteriaceae</taxon>
        <taxon>Methylobacterium</taxon>
    </lineage>
</organism>
<dbReference type="Proteomes" id="UP000199048">
    <property type="component" value="Unassembled WGS sequence"/>
</dbReference>
<proteinExistence type="predicted"/>
<dbReference type="InterPro" id="IPR014710">
    <property type="entry name" value="RmlC-like_jellyroll"/>
</dbReference>
<dbReference type="Pfam" id="PF00190">
    <property type="entry name" value="Cupin_1"/>
    <property type="match status" value="2"/>
</dbReference>
<accession>A0A1I4SMD4</accession>
<evidence type="ECO:0000256" key="1">
    <source>
        <dbReference type="ARBA" id="ARBA00022723"/>
    </source>
</evidence>
<feature type="binding site" evidence="2">
    <location>
        <position position="296"/>
    </location>
    <ligand>
        <name>Mn(2+)</name>
        <dbReference type="ChEBI" id="CHEBI:29035"/>
        <label>2</label>
    </ligand>
</feature>
<feature type="binding site" evidence="2">
    <location>
        <position position="120"/>
    </location>
    <ligand>
        <name>Mn(2+)</name>
        <dbReference type="ChEBI" id="CHEBI:29035"/>
        <label>1</label>
    </ligand>
</feature>
<dbReference type="GO" id="GO:0046872">
    <property type="term" value="F:metal ion binding"/>
    <property type="evidence" value="ECO:0007669"/>
    <property type="project" value="UniProtKB-KW"/>
</dbReference>
<dbReference type="InterPro" id="IPR011051">
    <property type="entry name" value="RmlC_Cupin_sf"/>
</dbReference>
<keyword evidence="5" id="KW-1185">Reference proteome</keyword>
<dbReference type="InterPro" id="IPR006045">
    <property type="entry name" value="Cupin_1"/>
</dbReference>
<feature type="binding site" evidence="2">
    <location>
        <position position="301"/>
    </location>
    <ligand>
        <name>Mn(2+)</name>
        <dbReference type="ChEBI" id="CHEBI:29035"/>
        <label>2</label>
    </ligand>
</feature>
<dbReference type="SMART" id="SM00835">
    <property type="entry name" value="Cupin_1"/>
    <property type="match status" value="2"/>
</dbReference>